<gene>
    <name evidence="1" type="ORF">QAD02_011018</name>
</gene>
<dbReference type="Proteomes" id="UP001239111">
    <property type="component" value="Chromosome 2"/>
</dbReference>
<comment type="caution">
    <text evidence="1">The sequence shown here is derived from an EMBL/GenBank/DDBJ whole genome shotgun (WGS) entry which is preliminary data.</text>
</comment>
<keyword evidence="2" id="KW-1185">Reference proteome</keyword>
<name>A0ACC2NVR9_9HYME</name>
<dbReference type="EMBL" id="CM056742">
    <property type="protein sequence ID" value="KAJ8675232.1"/>
    <property type="molecule type" value="Genomic_DNA"/>
</dbReference>
<evidence type="ECO:0000313" key="2">
    <source>
        <dbReference type="Proteomes" id="UP001239111"/>
    </source>
</evidence>
<proteinExistence type="predicted"/>
<evidence type="ECO:0000313" key="1">
    <source>
        <dbReference type="EMBL" id="KAJ8675232.1"/>
    </source>
</evidence>
<sequence>MDIRREQFGVEEVKRYFSNKEDDDTKNFISKECKKVSLNKNWLKMRHRIVDGKIFTFVLWYIDDQLIFLRAGAVLIPVRRSRSMDVPVLAKRMMVLQDRMIPELPLNENEAISGLNVDPQDLDIHRLRDVDTLIPNCKVASLHQNSSFFQYIWGTAVELFFENFINSYFDEDSVILGAQEDIDSASDIEREISETEINGLWEHAVVHSGMEQKIKKSQNICSTMEGAMM</sequence>
<protein>
    <submittedName>
        <fullName evidence="1">Uncharacterized protein</fullName>
    </submittedName>
</protein>
<accession>A0ACC2NVR9</accession>
<reference evidence="1" key="1">
    <citation type="submission" date="2023-04" db="EMBL/GenBank/DDBJ databases">
        <title>A chromosome-level genome assembly of the parasitoid wasp Eretmocerus hayati.</title>
        <authorList>
            <person name="Zhong Y."/>
            <person name="Liu S."/>
            <person name="Liu Y."/>
        </authorList>
    </citation>
    <scope>NUCLEOTIDE SEQUENCE</scope>
    <source>
        <strain evidence="1">ZJU_SS_LIU_2023</strain>
    </source>
</reference>
<organism evidence="1 2">
    <name type="scientific">Eretmocerus hayati</name>
    <dbReference type="NCBI Taxonomy" id="131215"/>
    <lineage>
        <taxon>Eukaryota</taxon>
        <taxon>Metazoa</taxon>
        <taxon>Ecdysozoa</taxon>
        <taxon>Arthropoda</taxon>
        <taxon>Hexapoda</taxon>
        <taxon>Insecta</taxon>
        <taxon>Pterygota</taxon>
        <taxon>Neoptera</taxon>
        <taxon>Endopterygota</taxon>
        <taxon>Hymenoptera</taxon>
        <taxon>Apocrita</taxon>
        <taxon>Proctotrupomorpha</taxon>
        <taxon>Chalcidoidea</taxon>
        <taxon>Aphelinidae</taxon>
        <taxon>Aphelininae</taxon>
        <taxon>Eretmocerus</taxon>
    </lineage>
</organism>